<feature type="domain" description="JmjC" evidence="2">
    <location>
        <begin position="1"/>
        <end position="110"/>
    </location>
</feature>
<name>A0AAE1LR22_9NEOP</name>
<dbReference type="Pfam" id="PF02373">
    <property type="entry name" value="JmjC"/>
    <property type="match status" value="1"/>
</dbReference>
<comment type="caution">
    <text evidence="3">The sequence shown here is derived from an EMBL/GenBank/DDBJ whole genome shotgun (WGS) entry which is preliminary data.</text>
</comment>
<dbReference type="PROSITE" id="PS51184">
    <property type="entry name" value="JMJC"/>
    <property type="match status" value="1"/>
</dbReference>
<evidence type="ECO:0000259" key="2">
    <source>
        <dbReference type="PROSITE" id="PS51184"/>
    </source>
</evidence>
<keyword evidence="4" id="KW-1185">Reference proteome</keyword>
<accession>A0AAE1LR22</accession>
<reference evidence="3" key="2">
    <citation type="journal article" date="2023" name="BMC Genomics">
        <title>Pest status, molecular evolution, and epigenetic factors derived from the genome assembly of Frankliniella fusca, a thysanopteran phytovirus vector.</title>
        <authorList>
            <person name="Catto M.A."/>
            <person name="Labadie P.E."/>
            <person name="Jacobson A.L."/>
            <person name="Kennedy G.G."/>
            <person name="Srinivasan R."/>
            <person name="Hunt B.G."/>
        </authorList>
    </citation>
    <scope>NUCLEOTIDE SEQUENCE</scope>
    <source>
        <strain evidence="3">PL_HMW_Pooled</strain>
    </source>
</reference>
<feature type="compositionally biased region" description="Polar residues" evidence="1">
    <location>
        <begin position="167"/>
        <end position="179"/>
    </location>
</feature>
<dbReference type="EMBL" id="JAHWGI010001359">
    <property type="protein sequence ID" value="KAK3928938.1"/>
    <property type="molecule type" value="Genomic_DNA"/>
</dbReference>
<dbReference type="GO" id="GO:0032454">
    <property type="term" value="F:histone H3K9 demethylase activity"/>
    <property type="evidence" value="ECO:0007669"/>
    <property type="project" value="TreeGrafter"/>
</dbReference>
<organism evidence="3 4">
    <name type="scientific">Frankliniella fusca</name>
    <dbReference type="NCBI Taxonomy" id="407009"/>
    <lineage>
        <taxon>Eukaryota</taxon>
        <taxon>Metazoa</taxon>
        <taxon>Ecdysozoa</taxon>
        <taxon>Arthropoda</taxon>
        <taxon>Hexapoda</taxon>
        <taxon>Insecta</taxon>
        <taxon>Pterygota</taxon>
        <taxon>Neoptera</taxon>
        <taxon>Paraneoptera</taxon>
        <taxon>Thysanoptera</taxon>
        <taxon>Terebrantia</taxon>
        <taxon>Thripoidea</taxon>
        <taxon>Thripidae</taxon>
        <taxon>Frankliniella</taxon>
    </lineage>
</organism>
<dbReference type="PANTHER" id="PTHR10694">
    <property type="entry name" value="LYSINE-SPECIFIC DEMETHYLASE"/>
    <property type="match status" value="1"/>
</dbReference>
<sequence length="264" mass="30067">MIEVIGKFDIEPQYFGLMDKITASLHLDKGHTSCRALLVDDKVLIANPKYFFEVHGIPYTIALQEPGDFMITFPFALHAGFNIGHNLAMAANFGDPEWVELGIYAPTCICNIDQIHLDFTEIIRNCRPDLIETHNNKTSLVFPRSHPMEVRYPAKSNEESGKVLKNSRAQSTSTTTTKNVRQPLKNRIIICPSHLRRTKLLAAKKHIVAKHAEESEKLCRLVDVTYPAHEPKTTEGHSCPVCKRFLRGSTFHLNYHIKRFHPKQ</sequence>
<proteinExistence type="predicted"/>
<dbReference type="GO" id="GO:0005634">
    <property type="term" value="C:nucleus"/>
    <property type="evidence" value="ECO:0007669"/>
    <property type="project" value="TreeGrafter"/>
</dbReference>
<dbReference type="Gene3D" id="2.60.120.650">
    <property type="entry name" value="Cupin"/>
    <property type="match status" value="1"/>
</dbReference>
<evidence type="ECO:0000313" key="3">
    <source>
        <dbReference type="EMBL" id="KAK3928938.1"/>
    </source>
</evidence>
<reference evidence="3" key="1">
    <citation type="submission" date="2021-07" db="EMBL/GenBank/DDBJ databases">
        <authorList>
            <person name="Catto M.A."/>
            <person name="Jacobson A."/>
            <person name="Kennedy G."/>
            <person name="Labadie P."/>
            <person name="Hunt B.G."/>
            <person name="Srinivasan R."/>
        </authorList>
    </citation>
    <scope>NUCLEOTIDE SEQUENCE</scope>
    <source>
        <strain evidence="3">PL_HMW_Pooled</strain>
        <tissue evidence="3">Head</tissue>
    </source>
</reference>
<dbReference type="Proteomes" id="UP001219518">
    <property type="component" value="Unassembled WGS sequence"/>
</dbReference>
<dbReference type="AlphaFoldDB" id="A0AAE1LR22"/>
<dbReference type="PANTHER" id="PTHR10694:SF7">
    <property type="entry name" value="[HISTONE H3]-TRIMETHYL-L-LYSINE(9) DEMETHYLASE"/>
    <property type="match status" value="1"/>
</dbReference>
<feature type="region of interest" description="Disordered" evidence="1">
    <location>
        <begin position="155"/>
        <end position="179"/>
    </location>
</feature>
<dbReference type="GO" id="GO:0010468">
    <property type="term" value="P:regulation of gene expression"/>
    <property type="evidence" value="ECO:0007669"/>
    <property type="project" value="TreeGrafter"/>
</dbReference>
<protein>
    <submittedName>
        <fullName evidence="3">Lysine-specific demethylase 4</fullName>
    </submittedName>
</protein>
<gene>
    <name evidence="3" type="ORF">KUF71_017144</name>
</gene>
<dbReference type="InterPro" id="IPR003347">
    <property type="entry name" value="JmjC_dom"/>
</dbReference>
<dbReference type="SUPFAM" id="SSF51197">
    <property type="entry name" value="Clavaminate synthase-like"/>
    <property type="match status" value="1"/>
</dbReference>
<evidence type="ECO:0000256" key="1">
    <source>
        <dbReference type="SAM" id="MobiDB-lite"/>
    </source>
</evidence>
<dbReference type="GO" id="GO:0051864">
    <property type="term" value="F:histone H3K36 demethylase activity"/>
    <property type="evidence" value="ECO:0007669"/>
    <property type="project" value="TreeGrafter"/>
</dbReference>
<dbReference type="GO" id="GO:0000785">
    <property type="term" value="C:chromatin"/>
    <property type="evidence" value="ECO:0007669"/>
    <property type="project" value="TreeGrafter"/>
</dbReference>
<evidence type="ECO:0000313" key="4">
    <source>
        <dbReference type="Proteomes" id="UP001219518"/>
    </source>
</evidence>